<dbReference type="Gramene" id="CDP19525">
    <property type="protein sequence ID" value="CDP19525"/>
    <property type="gene ID" value="GSCOC_T00005153001"/>
</dbReference>
<evidence type="ECO:0000313" key="3">
    <source>
        <dbReference type="EMBL" id="CDP19525.1"/>
    </source>
</evidence>
<keyword evidence="1" id="KW-0863">Zinc-finger</keyword>
<keyword evidence="4" id="KW-1185">Reference proteome</keyword>
<dbReference type="Pfam" id="PF14392">
    <property type="entry name" value="zf-CCHC_4"/>
    <property type="match status" value="1"/>
</dbReference>
<dbReference type="PANTHER" id="PTHR31286">
    <property type="entry name" value="GLYCINE-RICH CELL WALL STRUCTURAL PROTEIN 1.8-LIKE"/>
    <property type="match status" value="1"/>
</dbReference>
<keyword evidence="1" id="KW-0479">Metal-binding</keyword>
<gene>
    <name evidence="3" type="ORF">GSCOC_T00005153001</name>
</gene>
<dbReference type="InterPro" id="IPR036691">
    <property type="entry name" value="Endo/exonu/phosph_ase_sf"/>
</dbReference>
<accession>A0A068VFB8</accession>
<dbReference type="GO" id="GO:0003676">
    <property type="term" value="F:nucleic acid binding"/>
    <property type="evidence" value="ECO:0007669"/>
    <property type="project" value="InterPro"/>
</dbReference>
<dbReference type="OrthoDB" id="1938170at2759"/>
<dbReference type="InParanoid" id="A0A068VFB8"/>
<evidence type="ECO:0000313" key="4">
    <source>
        <dbReference type="Proteomes" id="UP000295252"/>
    </source>
</evidence>
<keyword evidence="1" id="KW-0862">Zinc</keyword>
<dbReference type="OMA" id="IMNAISW"/>
<protein>
    <submittedName>
        <fullName evidence="3">DH200=94 genomic scaffold, scaffold_538</fullName>
    </submittedName>
</protein>
<dbReference type="PANTHER" id="PTHR31286:SF167">
    <property type="entry name" value="OS09G0268800 PROTEIN"/>
    <property type="match status" value="1"/>
</dbReference>
<feature type="domain" description="CCHC-type" evidence="2">
    <location>
        <begin position="122"/>
        <end position="135"/>
    </location>
</feature>
<reference evidence="4" key="1">
    <citation type="journal article" date="2014" name="Science">
        <title>The coffee genome provides insight into the convergent evolution of caffeine biosynthesis.</title>
        <authorList>
            <person name="Denoeud F."/>
            <person name="Carretero-Paulet L."/>
            <person name="Dereeper A."/>
            <person name="Droc G."/>
            <person name="Guyot R."/>
            <person name="Pietrella M."/>
            <person name="Zheng C."/>
            <person name="Alberti A."/>
            <person name="Anthony F."/>
            <person name="Aprea G."/>
            <person name="Aury J.M."/>
            <person name="Bento P."/>
            <person name="Bernard M."/>
            <person name="Bocs S."/>
            <person name="Campa C."/>
            <person name="Cenci A."/>
            <person name="Combes M.C."/>
            <person name="Crouzillat D."/>
            <person name="Da Silva C."/>
            <person name="Daddiego L."/>
            <person name="De Bellis F."/>
            <person name="Dussert S."/>
            <person name="Garsmeur O."/>
            <person name="Gayraud T."/>
            <person name="Guignon V."/>
            <person name="Jahn K."/>
            <person name="Jamilloux V."/>
            <person name="Joet T."/>
            <person name="Labadie K."/>
            <person name="Lan T."/>
            <person name="Leclercq J."/>
            <person name="Lepelley M."/>
            <person name="Leroy T."/>
            <person name="Li L.T."/>
            <person name="Librado P."/>
            <person name="Lopez L."/>
            <person name="Munoz A."/>
            <person name="Noel B."/>
            <person name="Pallavicini A."/>
            <person name="Perrotta G."/>
            <person name="Poncet V."/>
            <person name="Pot D."/>
            <person name="Priyono X."/>
            <person name="Rigoreau M."/>
            <person name="Rouard M."/>
            <person name="Rozas J."/>
            <person name="Tranchant-Dubreuil C."/>
            <person name="VanBuren R."/>
            <person name="Zhang Q."/>
            <person name="Andrade A.C."/>
            <person name="Argout X."/>
            <person name="Bertrand B."/>
            <person name="de Kochko A."/>
            <person name="Graziosi G."/>
            <person name="Henry R.J."/>
            <person name="Jayarama X."/>
            <person name="Ming R."/>
            <person name="Nagai C."/>
            <person name="Rounsley S."/>
            <person name="Sankoff D."/>
            <person name="Giuliano G."/>
            <person name="Albert V.A."/>
            <person name="Wincker P."/>
            <person name="Lashermes P."/>
        </authorList>
    </citation>
    <scope>NUCLEOTIDE SEQUENCE [LARGE SCALE GENOMIC DNA]</scope>
    <source>
        <strain evidence="4">cv. DH200-94</strain>
    </source>
</reference>
<name>A0A068VFB8_COFCA</name>
<dbReference type="InterPro" id="IPR001878">
    <property type="entry name" value="Znf_CCHC"/>
</dbReference>
<dbReference type="InterPro" id="IPR025836">
    <property type="entry name" value="Zn_knuckle_CX2CX4HX4C"/>
</dbReference>
<dbReference type="PROSITE" id="PS50158">
    <property type="entry name" value="ZF_CCHC"/>
    <property type="match status" value="1"/>
</dbReference>
<dbReference type="SUPFAM" id="SSF56219">
    <property type="entry name" value="DNase I-like"/>
    <property type="match status" value="1"/>
</dbReference>
<evidence type="ECO:0000259" key="2">
    <source>
        <dbReference type="PROSITE" id="PS50158"/>
    </source>
</evidence>
<organism evidence="3 4">
    <name type="scientific">Coffea canephora</name>
    <name type="common">Robusta coffee</name>
    <dbReference type="NCBI Taxonomy" id="49390"/>
    <lineage>
        <taxon>Eukaryota</taxon>
        <taxon>Viridiplantae</taxon>
        <taxon>Streptophyta</taxon>
        <taxon>Embryophyta</taxon>
        <taxon>Tracheophyta</taxon>
        <taxon>Spermatophyta</taxon>
        <taxon>Magnoliopsida</taxon>
        <taxon>eudicotyledons</taxon>
        <taxon>Gunneridae</taxon>
        <taxon>Pentapetalae</taxon>
        <taxon>asterids</taxon>
        <taxon>lamiids</taxon>
        <taxon>Gentianales</taxon>
        <taxon>Rubiaceae</taxon>
        <taxon>Ixoroideae</taxon>
        <taxon>Gardenieae complex</taxon>
        <taxon>Bertiereae - Coffeeae clade</taxon>
        <taxon>Coffeeae</taxon>
        <taxon>Coffea</taxon>
    </lineage>
</organism>
<dbReference type="AlphaFoldDB" id="A0A068VFB8"/>
<dbReference type="InterPro" id="IPR040256">
    <property type="entry name" value="At4g02000-like"/>
</dbReference>
<dbReference type="SUPFAM" id="SSF57756">
    <property type="entry name" value="Retrovirus zinc finger-like domains"/>
    <property type="match status" value="1"/>
</dbReference>
<dbReference type="InterPro" id="IPR036875">
    <property type="entry name" value="Znf_CCHC_sf"/>
</dbReference>
<dbReference type="GO" id="GO:0008270">
    <property type="term" value="F:zinc ion binding"/>
    <property type="evidence" value="ECO:0007669"/>
    <property type="project" value="UniProtKB-KW"/>
</dbReference>
<proteinExistence type="predicted"/>
<dbReference type="Proteomes" id="UP000295252">
    <property type="component" value="Unassembled WGS sequence"/>
</dbReference>
<sequence length="305" mass="35063">MLDKKKVFSGGPWCFDDNLLVISDYIGNVQPTNIKLDTCSFWVRVYNLPLSWMNVKTAEYLGNKLGVYEGFESKGYLFAWGKFHRIRVQIHLESSLKRVMHLFIEGKVHKVLFQYERLPILCFYCGRIGHGKRDCELKLDAAIYEIAFPSKLLQHIQTSDRSPTLLKASELFLVDAPLAEQKTHSDIHKLRAMASIFKRRKSTGSPKSSLMSSTAQSSHKRLLGSKVKHLDISLNRFASNFIDAKVHMPNYTWRFTGFYGHPDASKRKYSWDSLRQLSTQSRLPWLCIGDYNEVLSQTEFQGSGP</sequence>
<dbReference type="EMBL" id="HG739622">
    <property type="protein sequence ID" value="CDP19525.1"/>
    <property type="molecule type" value="Genomic_DNA"/>
</dbReference>
<evidence type="ECO:0000256" key="1">
    <source>
        <dbReference type="PROSITE-ProRule" id="PRU00047"/>
    </source>
</evidence>